<gene>
    <name evidence="2" type="ORF">PS870_04497</name>
</gene>
<name>A0A5E7NBP0_PSEFL</name>
<keyword evidence="1" id="KW-1133">Transmembrane helix</keyword>
<dbReference type="RefSeq" id="WP_154912998.1">
    <property type="nucleotide sequence ID" value="NZ_CABVIK010000015.1"/>
</dbReference>
<proteinExistence type="predicted"/>
<sequence length="168" mass="18135">MNTLLRLVPIWLWFALAALASIGYLALRLDNVKNDRAVVTAERDTAAARVTSLANTLRLQRELTEDINRVSDDAKAKTEHVTAAVAIADGRARSLQQQITDLLAGRKSCTAEVASGSKARADLTVLLADLRRSADEEAGRLAEALDRSRVAGFACEAAYTATRLANSR</sequence>
<reference evidence="2 3" key="1">
    <citation type="submission" date="2019-09" db="EMBL/GenBank/DDBJ databases">
        <authorList>
            <person name="Chandra G."/>
            <person name="Truman W A."/>
        </authorList>
    </citation>
    <scope>NUCLEOTIDE SEQUENCE [LARGE SCALE GENOMIC DNA]</scope>
    <source>
        <strain evidence="2">PS870</strain>
    </source>
</reference>
<evidence type="ECO:0000313" key="2">
    <source>
        <dbReference type="EMBL" id="VVP34555.1"/>
    </source>
</evidence>
<dbReference type="Proteomes" id="UP000349468">
    <property type="component" value="Unassembled WGS sequence"/>
</dbReference>
<protein>
    <recommendedName>
        <fullName evidence="4">DUF2514 domain-containing protein</fullName>
    </recommendedName>
</protein>
<dbReference type="Pfam" id="PF10721">
    <property type="entry name" value="DUF2514"/>
    <property type="match status" value="1"/>
</dbReference>
<feature type="transmembrane region" description="Helical" evidence="1">
    <location>
        <begin position="6"/>
        <end position="27"/>
    </location>
</feature>
<keyword evidence="1" id="KW-0472">Membrane</keyword>
<evidence type="ECO:0000313" key="3">
    <source>
        <dbReference type="Proteomes" id="UP000349468"/>
    </source>
</evidence>
<dbReference type="InterPro" id="IPR019659">
    <property type="entry name" value="DUF2514"/>
</dbReference>
<keyword evidence="1" id="KW-0812">Transmembrane</keyword>
<accession>A0A5E7NBP0</accession>
<organism evidence="2 3">
    <name type="scientific">Pseudomonas fluorescens</name>
    <dbReference type="NCBI Taxonomy" id="294"/>
    <lineage>
        <taxon>Bacteria</taxon>
        <taxon>Pseudomonadati</taxon>
        <taxon>Pseudomonadota</taxon>
        <taxon>Gammaproteobacteria</taxon>
        <taxon>Pseudomonadales</taxon>
        <taxon>Pseudomonadaceae</taxon>
        <taxon>Pseudomonas</taxon>
    </lineage>
</organism>
<dbReference type="AlphaFoldDB" id="A0A5E7NBP0"/>
<evidence type="ECO:0000256" key="1">
    <source>
        <dbReference type="SAM" id="Phobius"/>
    </source>
</evidence>
<dbReference type="EMBL" id="CABVIK010000015">
    <property type="protein sequence ID" value="VVP34555.1"/>
    <property type="molecule type" value="Genomic_DNA"/>
</dbReference>
<evidence type="ECO:0008006" key="4">
    <source>
        <dbReference type="Google" id="ProtNLM"/>
    </source>
</evidence>